<evidence type="ECO:0000313" key="1">
    <source>
        <dbReference type="EMBL" id="KAK8053021.1"/>
    </source>
</evidence>
<gene>
    <name evidence="1" type="ORF">PG996_012322</name>
</gene>
<protein>
    <submittedName>
        <fullName evidence="1">Uncharacterized protein</fullName>
    </submittedName>
</protein>
<reference evidence="1 2" key="1">
    <citation type="submission" date="2023-01" db="EMBL/GenBank/DDBJ databases">
        <title>Analysis of 21 Apiospora genomes using comparative genomics revels a genus with tremendous synthesis potential of carbohydrate active enzymes and secondary metabolites.</title>
        <authorList>
            <person name="Sorensen T."/>
        </authorList>
    </citation>
    <scope>NUCLEOTIDE SEQUENCE [LARGE SCALE GENOMIC DNA]</scope>
    <source>
        <strain evidence="1 2">CBS 83171</strain>
    </source>
</reference>
<comment type="caution">
    <text evidence="1">The sequence shown here is derived from an EMBL/GenBank/DDBJ whole genome shotgun (WGS) entry which is preliminary data.</text>
</comment>
<dbReference type="EMBL" id="JAQQWM010000008">
    <property type="protein sequence ID" value="KAK8053021.1"/>
    <property type="molecule type" value="Genomic_DNA"/>
</dbReference>
<evidence type="ECO:0000313" key="2">
    <source>
        <dbReference type="Proteomes" id="UP001446871"/>
    </source>
</evidence>
<organism evidence="1 2">
    <name type="scientific">Apiospora saccharicola</name>
    <dbReference type="NCBI Taxonomy" id="335842"/>
    <lineage>
        <taxon>Eukaryota</taxon>
        <taxon>Fungi</taxon>
        <taxon>Dikarya</taxon>
        <taxon>Ascomycota</taxon>
        <taxon>Pezizomycotina</taxon>
        <taxon>Sordariomycetes</taxon>
        <taxon>Xylariomycetidae</taxon>
        <taxon>Amphisphaeriales</taxon>
        <taxon>Apiosporaceae</taxon>
        <taxon>Apiospora</taxon>
    </lineage>
</organism>
<keyword evidence="2" id="KW-1185">Reference proteome</keyword>
<dbReference type="Proteomes" id="UP001446871">
    <property type="component" value="Unassembled WGS sequence"/>
</dbReference>
<sequence>MGDEWMFRVAWNPEAELRNLVGAQALKIGLVKVDEEKKRVFYNDNGEKKELEMNLQSSSEPLVFMNENGEKKELDMELQQPSENLSAWMNEKVPAREGQTDTRFRYLTFIGASSLDRVLGSCSDDSSS</sequence>
<accession>A0ABR1U290</accession>
<proteinExistence type="predicted"/>
<name>A0ABR1U290_9PEZI</name>